<feature type="transmembrane region" description="Helical" evidence="2">
    <location>
        <begin position="64"/>
        <end position="83"/>
    </location>
</feature>
<feature type="transmembrane region" description="Helical" evidence="2">
    <location>
        <begin position="90"/>
        <end position="109"/>
    </location>
</feature>
<feature type="transmembrane region" description="Helical" evidence="2">
    <location>
        <begin position="206"/>
        <end position="225"/>
    </location>
</feature>
<evidence type="ECO:0000259" key="3">
    <source>
        <dbReference type="Pfam" id="PF00892"/>
    </source>
</evidence>
<feature type="transmembrane region" description="Helical" evidence="2">
    <location>
        <begin position="231"/>
        <end position="254"/>
    </location>
</feature>
<comment type="similarity">
    <text evidence="1">Belongs to the EamA transporter family.</text>
</comment>
<dbReference type="Proteomes" id="UP000008229">
    <property type="component" value="Chromosome"/>
</dbReference>
<dbReference type="STRING" id="469383.Cwoe_1921"/>
<organism evidence="4 5">
    <name type="scientific">Conexibacter woesei (strain DSM 14684 / CCUG 47730 / CIP 108061 / JCM 11494 / NBRC 100937 / ID131577)</name>
    <dbReference type="NCBI Taxonomy" id="469383"/>
    <lineage>
        <taxon>Bacteria</taxon>
        <taxon>Bacillati</taxon>
        <taxon>Actinomycetota</taxon>
        <taxon>Thermoleophilia</taxon>
        <taxon>Solirubrobacterales</taxon>
        <taxon>Conexibacteraceae</taxon>
        <taxon>Conexibacter</taxon>
    </lineage>
</organism>
<feature type="transmembrane region" description="Helical" evidence="2">
    <location>
        <begin position="148"/>
        <end position="167"/>
    </location>
</feature>
<evidence type="ECO:0000256" key="1">
    <source>
        <dbReference type="ARBA" id="ARBA00007362"/>
    </source>
</evidence>
<keyword evidence="5" id="KW-1185">Reference proteome</keyword>
<dbReference type="InterPro" id="IPR037185">
    <property type="entry name" value="EmrE-like"/>
</dbReference>
<feature type="transmembrane region" description="Helical" evidence="2">
    <location>
        <begin position="6"/>
        <end position="23"/>
    </location>
</feature>
<dbReference type="Pfam" id="PF00892">
    <property type="entry name" value="EamA"/>
    <property type="match status" value="2"/>
</dbReference>
<evidence type="ECO:0000313" key="4">
    <source>
        <dbReference type="EMBL" id="ADB50347.1"/>
    </source>
</evidence>
<name>D3F367_CONWI</name>
<dbReference type="OrthoDB" id="68076at2"/>
<evidence type="ECO:0000313" key="5">
    <source>
        <dbReference type="Proteomes" id="UP000008229"/>
    </source>
</evidence>
<gene>
    <name evidence="4" type="ordered locus">Cwoe_1921</name>
</gene>
<dbReference type="eggNOG" id="COG0697">
    <property type="taxonomic scope" value="Bacteria"/>
</dbReference>
<evidence type="ECO:0000256" key="2">
    <source>
        <dbReference type="SAM" id="Phobius"/>
    </source>
</evidence>
<accession>D3F367</accession>
<dbReference type="EMBL" id="CP001854">
    <property type="protein sequence ID" value="ADB50347.1"/>
    <property type="molecule type" value="Genomic_DNA"/>
</dbReference>
<feature type="transmembrane region" description="Helical" evidence="2">
    <location>
        <begin position="30"/>
        <end position="52"/>
    </location>
</feature>
<keyword evidence="2" id="KW-1133">Transmembrane helix</keyword>
<dbReference type="HOGENOM" id="CLU_082109_0_0_11"/>
<feature type="domain" description="EamA" evidence="3">
    <location>
        <begin position="148"/>
        <end position="277"/>
    </location>
</feature>
<dbReference type="AlphaFoldDB" id="D3F367"/>
<dbReference type="GO" id="GO:0016020">
    <property type="term" value="C:membrane"/>
    <property type="evidence" value="ECO:0007669"/>
    <property type="project" value="InterPro"/>
</dbReference>
<dbReference type="InterPro" id="IPR000620">
    <property type="entry name" value="EamA_dom"/>
</dbReference>
<dbReference type="RefSeq" id="WP_012933398.1">
    <property type="nucleotide sequence ID" value="NC_013739.1"/>
</dbReference>
<feature type="transmembrane region" description="Helical" evidence="2">
    <location>
        <begin position="115"/>
        <end position="136"/>
    </location>
</feature>
<reference evidence="4 5" key="1">
    <citation type="journal article" date="2010" name="Stand. Genomic Sci.">
        <title>Complete genome sequence of Conexibacter woesei type strain (ID131577).</title>
        <authorList>
            <person name="Pukall R."/>
            <person name="Lapidus A."/>
            <person name="Glavina Del Rio T."/>
            <person name="Copeland A."/>
            <person name="Tice H."/>
            <person name="Cheng J.-F."/>
            <person name="Lucas S."/>
            <person name="Chen F."/>
            <person name="Nolan M."/>
            <person name="Bruce D."/>
            <person name="Goodwin L."/>
            <person name="Pitluck S."/>
            <person name="Mavromatis K."/>
            <person name="Ivanova N."/>
            <person name="Ovchinnikova G."/>
            <person name="Pati A."/>
            <person name="Chen A."/>
            <person name="Palaniappan K."/>
            <person name="Land M."/>
            <person name="Hauser L."/>
            <person name="Chang Y.-J."/>
            <person name="Jeffries C.D."/>
            <person name="Chain P."/>
            <person name="Meincke L."/>
            <person name="Sims D."/>
            <person name="Brettin T."/>
            <person name="Detter J.C."/>
            <person name="Rohde M."/>
            <person name="Goeker M."/>
            <person name="Bristow J."/>
            <person name="Eisen J.A."/>
            <person name="Markowitz V."/>
            <person name="Kyrpides N.C."/>
            <person name="Klenk H.-P."/>
            <person name="Hugenholtz P."/>
        </authorList>
    </citation>
    <scope>NUCLEOTIDE SEQUENCE [LARGE SCALE GENOMIC DNA]</scope>
    <source>
        <strain evidence="5">DSM 14684 / CIP 108061 / JCM 11494 / NBRC 100937 / ID131577</strain>
    </source>
</reference>
<feature type="domain" description="EamA" evidence="3">
    <location>
        <begin position="2"/>
        <end position="132"/>
    </location>
</feature>
<reference evidence="5" key="2">
    <citation type="submission" date="2010-01" db="EMBL/GenBank/DDBJ databases">
        <title>The complete genome of Conexibacter woesei DSM 14684.</title>
        <authorList>
            <consortium name="US DOE Joint Genome Institute (JGI-PGF)"/>
            <person name="Lucas S."/>
            <person name="Copeland A."/>
            <person name="Lapidus A."/>
            <person name="Glavina del Rio T."/>
            <person name="Dalin E."/>
            <person name="Tice H."/>
            <person name="Bruce D."/>
            <person name="Goodwin L."/>
            <person name="Pitluck S."/>
            <person name="Kyrpides N."/>
            <person name="Mavromatis K."/>
            <person name="Ivanova N."/>
            <person name="Mikhailova N."/>
            <person name="Chertkov O."/>
            <person name="Brettin T."/>
            <person name="Detter J.C."/>
            <person name="Han C."/>
            <person name="Larimer F."/>
            <person name="Land M."/>
            <person name="Hauser L."/>
            <person name="Markowitz V."/>
            <person name="Cheng J.-F."/>
            <person name="Hugenholtz P."/>
            <person name="Woyke T."/>
            <person name="Wu D."/>
            <person name="Pukall R."/>
            <person name="Steenblock K."/>
            <person name="Schneider S."/>
            <person name="Klenk H.-P."/>
            <person name="Eisen J.A."/>
        </authorList>
    </citation>
    <scope>NUCLEOTIDE SEQUENCE [LARGE SCALE GENOMIC DNA]</scope>
    <source>
        <strain evidence="5">DSM 14684 / CIP 108061 / JCM 11494 / NBRC 100937 / ID131577</strain>
    </source>
</reference>
<dbReference type="SUPFAM" id="SSF103481">
    <property type="entry name" value="Multidrug resistance efflux transporter EmrE"/>
    <property type="match status" value="2"/>
</dbReference>
<protein>
    <recommendedName>
        <fullName evidence="3">EamA domain-containing protein</fullName>
    </recommendedName>
</protein>
<feature type="transmembrane region" description="Helical" evidence="2">
    <location>
        <begin position="173"/>
        <end position="194"/>
    </location>
</feature>
<keyword evidence="2" id="KW-0472">Membrane</keyword>
<proteinExistence type="inferred from homology"/>
<dbReference type="KEGG" id="cwo:Cwoe_1921"/>
<sequence length="279" mass="27565">MLAVMLAFGASLVYGGSDFLGGLKSRKLPLLSVLLVSQGGALVVLAVVVVAMGEGPPSGELLGYAVLAGLAEAVGVAALYRGLAVGTMSIVAPIAATAPVVGVVAAVVLGELPSGLQAVGIAVAISGVVLISIEGGSATASGGVGRSVTLGLLTALGFGSFLVAMHAASDGPIQWALLIARLTSVAAFAAVFLVRRPALEVRRPDLPVLLLIGWLVIGADAMYAVASTQGLLSIVAVLSSLHPIVTILLARVVLGEQLRGVQQAGVVGTVCGAVLISIG</sequence>
<keyword evidence="2" id="KW-0812">Transmembrane</keyword>
<dbReference type="PANTHER" id="PTHR22911">
    <property type="entry name" value="ACYL-MALONYL CONDENSING ENZYME-RELATED"/>
    <property type="match status" value="1"/>
</dbReference>